<comment type="similarity">
    <text evidence="2">Belongs to the kiwellin family.</text>
</comment>
<dbReference type="InterPro" id="IPR039271">
    <property type="entry name" value="Kiwellin-like"/>
</dbReference>
<dbReference type="InterPro" id="IPR036908">
    <property type="entry name" value="RlpA-like_sf"/>
</dbReference>
<evidence type="ECO:0000256" key="1">
    <source>
        <dbReference type="ARBA" id="ARBA00004613"/>
    </source>
</evidence>
<dbReference type="Proteomes" id="UP001229421">
    <property type="component" value="Unassembled WGS sequence"/>
</dbReference>
<accession>A0AAD8L708</accession>
<evidence type="ECO:0000256" key="2">
    <source>
        <dbReference type="ARBA" id="ARBA00005592"/>
    </source>
</evidence>
<evidence type="ECO:0000313" key="6">
    <source>
        <dbReference type="EMBL" id="KAK1435643.1"/>
    </source>
</evidence>
<proteinExistence type="inferred from homology"/>
<comment type="caution">
    <text evidence="6">The sequence shown here is derived from an EMBL/GenBank/DDBJ whole genome shotgun (WGS) entry which is preliminary data.</text>
</comment>
<dbReference type="PANTHER" id="PTHR33191:SF85">
    <property type="entry name" value="RLPA-LIKE PROTEIN DOUBLE-PSI BETA-BARREL DOMAIN-CONTAINING PROTEIN"/>
    <property type="match status" value="1"/>
</dbReference>
<keyword evidence="7" id="KW-1185">Reference proteome</keyword>
<keyword evidence="3" id="KW-0964">Secreted</keyword>
<evidence type="ECO:0000256" key="3">
    <source>
        <dbReference type="ARBA" id="ARBA00022525"/>
    </source>
</evidence>
<dbReference type="Gene3D" id="2.40.40.10">
    <property type="entry name" value="RlpA-like domain"/>
    <property type="match status" value="1"/>
</dbReference>
<dbReference type="CDD" id="cd22270">
    <property type="entry name" value="DPBB_kiwellin-like"/>
    <property type="match status" value="1"/>
</dbReference>
<dbReference type="EMBL" id="JAUHHV010000001">
    <property type="protein sequence ID" value="KAK1435643.1"/>
    <property type="molecule type" value="Genomic_DNA"/>
</dbReference>
<gene>
    <name evidence="6" type="ORF">QVD17_01409</name>
</gene>
<feature type="chain" id="PRO_5042080453" evidence="5">
    <location>
        <begin position="22"/>
        <end position="195"/>
    </location>
</feature>
<keyword evidence="4 5" id="KW-0732">Signal</keyword>
<dbReference type="GO" id="GO:0005576">
    <property type="term" value="C:extracellular region"/>
    <property type="evidence" value="ECO:0007669"/>
    <property type="project" value="UniProtKB-SubCell"/>
</dbReference>
<feature type="signal peptide" evidence="5">
    <location>
        <begin position="1"/>
        <end position="21"/>
    </location>
</feature>
<dbReference type="PROSITE" id="PS51257">
    <property type="entry name" value="PROKAR_LIPOPROTEIN"/>
    <property type="match status" value="1"/>
</dbReference>
<dbReference type="AlphaFoldDB" id="A0AAD8L708"/>
<organism evidence="6 7">
    <name type="scientific">Tagetes erecta</name>
    <name type="common">African marigold</name>
    <dbReference type="NCBI Taxonomy" id="13708"/>
    <lineage>
        <taxon>Eukaryota</taxon>
        <taxon>Viridiplantae</taxon>
        <taxon>Streptophyta</taxon>
        <taxon>Embryophyta</taxon>
        <taxon>Tracheophyta</taxon>
        <taxon>Spermatophyta</taxon>
        <taxon>Magnoliopsida</taxon>
        <taxon>eudicotyledons</taxon>
        <taxon>Gunneridae</taxon>
        <taxon>Pentapetalae</taxon>
        <taxon>asterids</taxon>
        <taxon>campanulids</taxon>
        <taxon>Asterales</taxon>
        <taxon>Asteraceae</taxon>
        <taxon>Asteroideae</taxon>
        <taxon>Heliantheae alliance</taxon>
        <taxon>Tageteae</taxon>
        <taxon>Tagetes</taxon>
    </lineage>
</organism>
<evidence type="ECO:0000256" key="5">
    <source>
        <dbReference type="SAM" id="SignalP"/>
    </source>
</evidence>
<dbReference type="PANTHER" id="PTHR33191">
    <property type="entry name" value="RIPENING-RELATED PROTEIN 2-RELATED"/>
    <property type="match status" value="1"/>
</dbReference>
<sequence length="195" mass="22203">MKTSTLLFLFFMTLLTSCIEARRENWRSKNTTMEQHSLFAFGNTNAVMTLNNFEKGGDGGGPSECDGQYHSNNFLLVALSSRWYNHGQRCLSYINIYYKDASARAMVVDECDSGRGCRDNIVDASYAVWLALGVSQSDWGETEITWCYVAIDQIQTINLITFTFTLHSVFTHSQHHHQQQPNPNPLNQLLLTYLL</sequence>
<dbReference type="SUPFAM" id="SSF50685">
    <property type="entry name" value="Barwin-like endoglucanases"/>
    <property type="match status" value="1"/>
</dbReference>
<evidence type="ECO:0000313" key="7">
    <source>
        <dbReference type="Proteomes" id="UP001229421"/>
    </source>
</evidence>
<dbReference type="Pfam" id="PF24300">
    <property type="entry name" value="KWL1"/>
    <property type="match status" value="1"/>
</dbReference>
<evidence type="ECO:0000256" key="4">
    <source>
        <dbReference type="ARBA" id="ARBA00022729"/>
    </source>
</evidence>
<name>A0AAD8L708_TARER</name>
<reference evidence="6" key="1">
    <citation type="journal article" date="2023" name="bioRxiv">
        <title>Improved chromosome-level genome assembly for marigold (Tagetes erecta).</title>
        <authorList>
            <person name="Jiang F."/>
            <person name="Yuan L."/>
            <person name="Wang S."/>
            <person name="Wang H."/>
            <person name="Xu D."/>
            <person name="Wang A."/>
            <person name="Fan W."/>
        </authorList>
    </citation>
    <scope>NUCLEOTIDE SEQUENCE</scope>
    <source>
        <strain evidence="6">WSJ</strain>
        <tissue evidence="6">Leaf</tissue>
    </source>
</reference>
<protein>
    <submittedName>
        <fullName evidence="6">Uncharacterized protein</fullName>
    </submittedName>
</protein>
<comment type="subcellular location">
    <subcellularLocation>
        <location evidence="1">Secreted</location>
    </subcellularLocation>
</comment>